<keyword evidence="1" id="KW-0812">Transmembrane</keyword>
<dbReference type="EMBL" id="JAXQNN010000003">
    <property type="protein sequence ID" value="MDZ5712709.1"/>
    <property type="molecule type" value="Genomic_DNA"/>
</dbReference>
<comment type="caution">
    <text evidence="2">The sequence shown here is derived from an EMBL/GenBank/DDBJ whole genome shotgun (WGS) entry which is preliminary data.</text>
</comment>
<evidence type="ECO:0000313" key="3">
    <source>
        <dbReference type="Proteomes" id="UP001292084"/>
    </source>
</evidence>
<evidence type="ECO:0000313" key="2">
    <source>
        <dbReference type="EMBL" id="MDZ5712709.1"/>
    </source>
</evidence>
<feature type="transmembrane region" description="Helical" evidence="1">
    <location>
        <begin position="7"/>
        <end position="29"/>
    </location>
</feature>
<keyword evidence="1" id="KW-1133">Transmembrane helix</keyword>
<reference evidence="2 3" key="1">
    <citation type="submission" date="2023-12" db="EMBL/GenBank/DDBJ databases">
        <title>Jeotgalibacillus haloalkaliphilus sp. nov., a novel salt-tolerant bacteria, isolated from the estuary of the Fenhe River into the Yellow River.</title>
        <authorList>
            <person name="Li Y."/>
        </authorList>
    </citation>
    <scope>NUCLEOTIDE SEQUENCE [LARGE SCALE GENOMIC DNA]</scope>
    <source>
        <strain evidence="2 3">HH7-29</strain>
    </source>
</reference>
<organism evidence="2 3">
    <name type="scientific">Jeotgalibacillus haloalkalitolerans</name>
    <dbReference type="NCBI Taxonomy" id="3104292"/>
    <lineage>
        <taxon>Bacteria</taxon>
        <taxon>Bacillati</taxon>
        <taxon>Bacillota</taxon>
        <taxon>Bacilli</taxon>
        <taxon>Bacillales</taxon>
        <taxon>Caryophanaceae</taxon>
        <taxon>Jeotgalibacillus</taxon>
    </lineage>
</organism>
<evidence type="ECO:0000256" key="1">
    <source>
        <dbReference type="SAM" id="Phobius"/>
    </source>
</evidence>
<keyword evidence="3" id="KW-1185">Reference proteome</keyword>
<dbReference type="RefSeq" id="WP_322421688.1">
    <property type="nucleotide sequence ID" value="NZ_JAXQNN010000003.1"/>
</dbReference>
<accession>A0ABU5KNI5</accession>
<feature type="transmembrane region" description="Helical" evidence="1">
    <location>
        <begin position="49"/>
        <end position="72"/>
    </location>
</feature>
<evidence type="ECO:0008006" key="4">
    <source>
        <dbReference type="Google" id="ProtNLM"/>
    </source>
</evidence>
<keyword evidence="1" id="KW-0472">Membrane</keyword>
<gene>
    <name evidence="2" type="ORF">UFB30_10770</name>
</gene>
<dbReference type="Proteomes" id="UP001292084">
    <property type="component" value="Unassembled WGS sequence"/>
</dbReference>
<sequence>MKTKAFIITFVSVFILLSLPAIFGVGYVIDWVPGATVVQKLRGYVVDGLLSHFYLKAGISIVISIVLSMLLYRRQLKAE</sequence>
<protein>
    <recommendedName>
        <fullName evidence="4">DUF4321 domain-containing protein</fullName>
    </recommendedName>
</protein>
<proteinExistence type="predicted"/>
<name>A0ABU5KNI5_9BACL</name>